<evidence type="ECO:0000313" key="6">
    <source>
        <dbReference type="Proteomes" id="UP000182763"/>
    </source>
</evidence>
<reference evidence="2 6" key="1">
    <citation type="journal article" date="2016" name="Environ. Microbiol.">
        <title>Genomic resolution of a cold subsurface aquifer community provides metabolic insights for novel microbes adapted to high CO concentrations.</title>
        <authorList>
            <person name="Probst A.J."/>
            <person name="Castelle C.J."/>
            <person name="Singh A."/>
            <person name="Brown C.T."/>
            <person name="Anantharaman K."/>
            <person name="Sharon I."/>
            <person name="Hug L.A."/>
            <person name="Burstein D."/>
            <person name="Emerson J.B."/>
            <person name="Thomas B.C."/>
            <person name="Banfield J.F."/>
        </authorList>
    </citation>
    <scope>NUCLEOTIDE SEQUENCE [LARGE SCALE GENOMIC DNA]</scope>
    <source>
        <strain evidence="2">CG2_30_33_13</strain>
    </source>
</reference>
<dbReference type="InterPro" id="IPR027417">
    <property type="entry name" value="P-loop_NTPase"/>
</dbReference>
<evidence type="ECO:0000259" key="1">
    <source>
        <dbReference type="SMART" id="SM00382"/>
    </source>
</evidence>
<dbReference type="Pfam" id="PF13635">
    <property type="entry name" value="DUF4143"/>
    <property type="match status" value="1"/>
</dbReference>
<evidence type="ECO:0000313" key="8">
    <source>
        <dbReference type="Proteomes" id="UP000230646"/>
    </source>
</evidence>
<dbReference type="Proteomes" id="UP000182763">
    <property type="component" value="Unassembled WGS sequence"/>
</dbReference>
<dbReference type="SMART" id="SM00382">
    <property type="entry name" value="AAA"/>
    <property type="match status" value="1"/>
</dbReference>
<sequence>MDKNEIIKILKDWNFWGRDLNTGISRPYYLNKIRDFQKSSHIIVITGARRSGKSFIMKQIAKELIKEDINQKDILIINFEDPRFVELDTKTLQKAYEVYLEFLNPQEKPYLFLDEIQEVKDWERWVRTIHELDKAKIVISGSNAKLLSRELSTLLTGRHLDLVIFPLSFKEYLAFKNIDLSDKFEMVNKEIEIKRFLKEYIEFGSFPEVVLGGEKRQILLTYFEDILNKDLIRRFKIRKSEELISLAKFYLSNISSLITFNSLERSLNISADTVEKFSHYLEDTFILFFLKRFSYKIKEQEKSPRKVYAVDVGLANTIGFRFSQNIGRLAENLVFLELKRKEIFDPNLELFYWKDVNNIEVDFIIKENLKVKQLIQVCWEVDRPETKNREIRALLKAMKEFNLKKGLIITDDYEAEENIKGKKINYTPLWKWYLGQEKDHKNY</sequence>
<evidence type="ECO:0000313" key="4">
    <source>
        <dbReference type="EMBL" id="PIY33200.1"/>
    </source>
</evidence>
<evidence type="ECO:0000313" key="3">
    <source>
        <dbReference type="EMBL" id="PIX34312.1"/>
    </source>
</evidence>
<dbReference type="RefSeq" id="WP_406607122.1">
    <property type="nucleotide sequence ID" value="NZ_PFKO01000111.1"/>
</dbReference>
<evidence type="ECO:0000313" key="5">
    <source>
        <dbReference type="EMBL" id="PJB55767.1"/>
    </source>
</evidence>
<reference evidence="7 8" key="2">
    <citation type="submission" date="2017-09" db="EMBL/GenBank/DDBJ databases">
        <title>Depth-based differentiation of microbial function through sediment-hosted aquifers and enrichment of novel symbionts in the deep terrestrial subsurface.</title>
        <authorList>
            <person name="Probst A.J."/>
            <person name="Ladd B."/>
            <person name="Jarett J.K."/>
            <person name="Geller-Mcgrath D.E."/>
            <person name="Sieber C.M."/>
            <person name="Emerson J.B."/>
            <person name="Anantharaman K."/>
            <person name="Thomas B.C."/>
            <person name="Malmstrom R."/>
            <person name="Stieglmeier M."/>
            <person name="Klingl A."/>
            <person name="Woyke T."/>
            <person name="Ryan C.M."/>
            <person name="Banfield J.F."/>
        </authorList>
    </citation>
    <scope>NUCLEOTIDE SEQUENCE [LARGE SCALE GENOMIC DNA]</scope>
    <source>
        <strain evidence="4">CG_4_10_14_3_um_filter_34_13</strain>
        <strain evidence="5">CG_4_9_14_3_um_filter_33_16</strain>
    </source>
</reference>
<dbReference type="InterPro" id="IPR041682">
    <property type="entry name" value="AAA_14"/>
</dbReference>
<dbReference type="Proteomes" id="UP000231493">
    <property type="component" value="Unassembled WGS sequence"/>
</dbReference>
<feature type="domain" description="AAA+ ATPase" evidence="1">
    <location>
        <begin position="39"/>
        <end position="166"/>
    </location>
</feature>
<accession>A0A2M8C9M9</accession>
<comment type="caution">
    <text evidence="2">The sequence shown here is derived from an EMBL/GenBank/DDBJ whole genome shotgun (WGS) entry which is preliminary data.</text>
</comment>
<organism evidence="2 6">
    <name type="scientific">Candidatus Infernicultor aquiphilus</name>
    <dbReference type="NCBI Taxonomy" id="1805029"/>
    <lineage>
        <taxon>Bacteria</taxon>
        <taxon>Pseudomonadati</taxon>
        <taxon>Atribacterota</taxon>
        <taxon>Candidatus Phoenicimicrobiia</taxon>
        <taxon>Candidatus Pheonicimicrobiales</taxon>
        <taxon>Candidatus Phoenicimicrobiaceae</taxon>
        <taxon>Candidatus Infernicultor</taxon>
    </lineage>
</organism>
<dbReference type="InterPro" id="IPR025420">
    <property type="entry name" value="DUF4143"/>
</dbReference>
<gene>
    <name evidence="2" type="ORF">AUK42_06945</name>
    <name evidence="5" type="ORF">CO097_07180</name>
    <name evidence="4" type="ORF">COZ07_03040</name>
    <name evidence="3" type="ORF">COZ58_04430</name>
</gene>
<dbReference type="SUPFAM" id="SSF52540">
    <property type="entry name" value="P-loop containing nucleoside triphosphate hydrolases"/>
    <property type="match status" value="1"/>
</dbReference>
<dbReference type="Gene3D" id="3.40.50.300">
    <property type="entry name" value="P-loop containing nucleotide triphosphate hydrolases"/>
    <property type="match status" value="1"/>
</dbReference>
<dbReference type="AlphaFoldDB" id="A0A1J5G5D1"/>
<dbReference type="EMBL" id="PFIP01000085">
    <property type="protein sequence ID" value="PIX34312.1"/>
    <property type="molecule type" value="Genomic_DNA"/>
</dbReference>
<accession>A0A1J5G5D1</accession>
<dbReference type="InterPro" id="IPR003593">
    <property type="entry name" value="AAA+_ATPase"/>
</dbReference>
<dbReference type="EMBL" id="MNYY01000138">
    <property type="protein sequence ID" value="OIP67435.1"/>
    <property type="molecule type" value="Genomic_DNA"/>
</dbReference>
<dbReference type="Proteomes" id="UP000228560">
    <property type="component" value="Unassembled WGS sequence"/>
</dbReference>
<accession>A0A2M7K840</accession>
<dbReference type="PANTHER" id="PTHR33295">
    <property type="entry name" value="ATPASE"/>
    <property type="match status" value="1"/>
</dbReference>
<dbReference type="STRING" id="1805029.AUK42_06945"/>
<dbReference type="Proteomes" id="UP000230646">
    <property type="component" value="Unassembled WGS sequence"/>
</dbReference>
<dbReference type="Pfam" id="PF13173">
    <property type="entry name" value="AAA_14"/>
    <property type="match status" value="1"/>
</dbReference>
<evidence type="ECO:0000313" key="7">
    <source>
        <dbReference type="Proteomes" id="UP000228560"/>
    </source>
</evidence>
<accession>A0A2M7PRF9</accession>
<protein>
    <submittedName>
        <fullName evidence="2">ATPase</fullName>
    </submittedName>
</protein>
<name>A0A1J5G5D1_9BACT</name>
<proteinExistence type="predicted"/>
<dbReference type="EMBL" id="PFKO01000111">
    <property type="protein sequence ID" value="PIY33200.1"/>
    <property type="molecule type" value="Genomic_DNA"/>
</dbReference>
<evidence type="ECO:0000313" key="2">
    <source>
        <dbReference type="EMBL" id="OIP67435.1"/>
    </source>
</evidence>
<dbReference type="EMBL" id="PFTV01000181">
    <property type="protein sequence ID" value="PJB55767.1"/>
    <property type="molecule type" value="Genomic_DNA"/>
</dbReference>
<reference evidence="3" key="3">
    <citation type="submission" date="2017-09" db="EMBL/GenBank/DDBJ databases">
        <title>Depth-based differentiation of microbial function through sediment-hosted aquifers and enrichment of novel symbionts in the deep terrestrial subsurface.</title>
        <authorList>
            <person name="Probst A.J."/>
            <person name="Ladd B."/>
            <person name="Jarett J.K."/>
            <person name="Geller-Mcgrath D.E."/>
            <person name="Sieber C.M.K."/>
            <person name="Emerson J.B."/>
            <person name="Anantharaman K."/>
            <person name="Thomas B.C."/>
            <person name="Malmstrom R."/>
            <person name="Stieglmeier M."/>
            <person name="Klingl A."/>
            <person name="Woyke T."/>
            <person name="Ryan C.M."/>
            <person name="Banfield J.F."/>
        </authorList>
    </citation>
    <scope>NUCLEOTIDE SEQUENCE</scope>
    <source>
        <strain evidence="3">CG_4_8_14_3_um_filter_34_18</strain>
    </source>
</reference>
<dbReference type="PANTHER" id="PTHR33295:SF19">
    <property type="entry name" value="ARCHAEAL ATPASE"/>
    <property type="match status" value="1"/>
</dbReference>